<dbReference type="OrthoDB" id="69300at2759"/>
<feature type="compositionally biased region" description="Low complexity" evidence="1">
    <location>
        <begin position="665"/>
        <end position="680"/>
    </location>
</feature>
<feature type="compositionally biased region" description="Polar residues" evidence="1">
    <location>
        <begin position="780"/>
        <end position="798"/>
    </location>
</feature>
<feature type="region of interest" description="Disordered" evidence="1">
    <location>
        <begin position="1088"/>
        <end position="1108"/>
    </location>
</feature>
<feature type="region of interest" description="Disordered" evidence="1">
    <location>
        <begin position="500"/>
        <end position="552"/>
    </location>
</feature>
<sequence>MAGAADEAPLLVFLFASPLVRERKDAAGNVRLGPSAQLDADVELTELHRMLTDCGKAIRLRKVAATAKHLEEATRRPVRAIHFLGHGGREGHLMLETSAGGTQETPSSHLSQLLQCQVTPPPSTPVAVAPAPSAASLAAAGRPSPLRHSALNGLQLVFAAACHSNKAAEAFAIAGVPHVVGTTKAVSDQTVRSFASVFYSCLLQNRLTVLASFDRALSTTRLETRECPFVLLGRGTDPTTVDALISGRTTAHKVAVFGDTADGAWVDETPPPPLSYFPAPPRSVFGRNVIVHNTLSALASASCVCLRAEDERRGLGLSTVASAACRFAHRRRIFPGGVLFVDLRKHVRAARRRMRDPAHAGWGASGAWGRPAVDADTGLRASPGQEDLDSGPSPEGSAASAARPTGLAAAAAKAAAEDADEPGCGLDADDLSPAPARPVWELLMRAARRAAAGTRLAASLAKHAVKTEADAVRAIRRCFPRALIVFDGLDSLPHATEVGGRRSIGARPPSGDPSVGGSVGGGGAARKSWQGEGALDVQTPGASGRIDDWRSAGDGAGVRARARSLASPQAAFGDVAAAPARAVGPPVMAQDPEAHAVVARTGRPEEEDDDDGDDGGPAAPGAEAAGTAGGATSATPTARTTGPASSRSGSPGQLDPQAEGPDALSPPGRASNAAARSGRPQAPLQDSRSVGSVASDPEGSQGGPDLGDDPSESPAYAGHCRSHPPARAGLAGTPMAVRGNLQHGRTVSASCLLPLGEGTRASSERAESELRAPVSRMARASTQPVERQRSHAQAQPGTDTDARSLIGALLSSGGSPRVLYTTSGRPLAPRIEGGGSESVLHVSPLSPADSGMLFVHWLPFHHTHTSDLGLLTAQYKAESCHLGKAVAKYVAPVRACNGAPGALVRLAQLLARAPQRTLGAVLEAMSPEAVRKTVSMAMDMDVAIGGAFAPALGATASGTPLRPVGLAAEMFDVSDCDSTGSDGEAGHGIKSGPYLRATGSADSDPFFGPRQPSFDLEGFKTPRKEDARPTPHDGGDASSSLPWDARGSGSGAQSGFHPLSPTDSQQRRVAAAFGPPADQSIASEVFGDRHSGAEQDPSTDVDSEAAASRAHVPLEPAAVAAGAAVAAAAASAAAPAGPIGQDWTEAGLLRRAGQLLGPGHGLDWLGARHWIAMRLQDEVDPAAVDCVSRPCSWDKVLCSIRDQLGTSAPQGLAARDFTEGDAEFLMDVLARGGQPLGASQMVSFAQWSCVLWPWLADAMRILEGADGLWALSEAAPFHPFLDSASAEAMLVDALRLGVEGAFVVRLSSSSPCSVAVTYTTRAPGAGVLCMSKVLLSNVGGVWELPSAAGPPYRSISLQGLLNEVPDWQFVPRWEFLGGFVQEHSQAEGRYVFDPKERALALLARPRPALGYKSVV</sequence>
<evidence type="ECO:0000313" key="5">
    <source>
        <dbReference type="Proteomes" id="UP000322899"/>
    </source>
</evidence>
<name>A0A5A8E3M9_CAFRO</name>
<protein>
    <recommendedName>
        <fullName evidence="2">CHAT domain-containing protein</fullName>
    </recommendedName>
</protein>
<feature type="region of interest" description="Disordered" evidence="1">
    <location>
        <begin position="599"/>
        <end position="732"/>
    </location>
</feature>
<dbReference type="CDD" id="cd00173">
    <property type="entry name" value="SH2"/>
    <property type="match status" value="1"/>
</dbReference>
<feature type="compositionally biased region" description="Basic and acidic residues" evidence="1">
    <location>
        <begin position="1017"/>
        <end position="1035"/>
    </location>
</feature>
<gene>
    <name evidence="4" type="ORF">FNF27_06563</name>
    <name evidence="3" type="ORF">FNF31_01715</name>
</gene>
<feature type="compositionally biased region" description="Low complexity" evidence="1">
    <location>
        <begin position="616"/>
        <end position="646"/>
    </location>
</feature>
<feature type="region of interest" description="Disordered" evidence="1">
    <location>
        <begin position="355"/>
        <end position="404"/>
    </location>
</feature>
<dbReference type="EMBL" id="VLTO01000060">
    <property type="protein sequence ID" value="KAA0170501.1"/>
    <property type="molecule type" value="Genomic_DNA"/>
</dbReference>
<accession>A0A5A8E3M9</accession>
<feature type="region of interest" description="Disordered" evidence="1">
    <location>
        <begin position="977"/>
        <end position="1073"/>
    </location>
</feature>
<dbReference type="Proteomes" id="UP000325113">
    <property type="component" value="Unassembled WGS sequence"/>
</dbReference>
<feature type="compositionally biased region" description="Low complexity" evidence="1">
    <location>
        <begin position="390"/>
        <end position="404"/>
    </location>
</feature>
<dbReference type="Proteomes" id="UP000322899">
    <property type="component" value="Unassembled WGS sequence"/>
</dbReference>
<dbReference type="EMBL" id="VLTM01000011">
    <property type="protein sequence ID" value="KAA0165738.1"/>
    <property type="molecule type" value="Genomic_DNA"/>
</dbReference>
<feature type="region of interest" description="Disordered" evidence="1">
    <location>
        <begin position="759"/>
        <end position="800"/>
    </location>
</feature>
<comment type="caution">
    <text evidence="4">The sequence shown here is derived from an EMBL/GenBank/DDBJ whole genome shotgun (WGS) entry which is preliminary data.</text>
</comment>
<dbReference type="Pfam" id="PF12770">
    <property type="entry name" value="CHAT"/>
    <property type="match status" value="1"/>
</dbReference>
<evidence type="ECO:0000256" key="1">
    <source>
        <dbReference type="SAM" id="MobiDB-lite"/>
    </source>
</evidence>
<evidence type="ECO:0000313" key="6">
    <source>
        <dbReference type="Proteomes" id="UP000325113"/>
    </source>
</evidence>
<dbReference type="InterPro" id="IPR036860">
    <property type="entry name" value="SH2_dom_sf"/>
</dbReference>
<feature type="compositionally biased region" description="Acidic residues" evidence="1">
    <location>
        <begin position="605"/>
        <end position="614"/>
    </location>
</feature>
<dbReference type="InterPro" id="IPR024983">
    <property type="entry name" value="CHAT_dom"/>
</dbReference>
<feature type="domain" description="CHAT" evidence="2">
    <location>
        <begin position="40"/>
        <end position="223"/>
    </location>
</feature>
<dbReference type="SUPFAM" id="SSF55550">
    <property type="entry name" value="SH2 domain"/>
    <property type="match status" value="1"/>
</dbReference>
<evidence type="ECO:0000259" key="2">
    <source>
        <dbReference type="Pfam" id="PF12770"/>
    </source>
</evidence>
<feature type="compositionally biased region" description="Low complexity" evidence="1">
    <location>
        <begin position="359"/>
        <end position="369"/>
    </location>
</feature>
<proteinExistence type="predicted"/>
<evidence type="ECO:0000313" key="3">
    <source>
        <dbReference type="EMBL" id="KAA0165738.1"/>
    </source>
</evidence>
<reference evidence="5 6" key="1">
    <citation type="submission" date="2019-07" db="EMBL/GenBank/DDBJ databases">
        <title>Genomes of Cafeteria roenbergensis.</title>
        <authorList>
            <person name="Fischer M.G."/>
            <person name="Hackl T."/>
            <person name="Roman M."/>
        </authorList>
    </citation>
    <scope>NUCLEOTIDE SEQUENCE [LARGE SCALE GENOMIC DNA]</scope>
    <source>
        <strain evidence="3 6">Cflag</strain>
        <strain evidence="4 5">E4-10P</strain>
    </source>
</reference>
<organism evidence="4 5">
    <name type="scientific">Cafeteria roenbergensis</name>
    <name type="common">Marine flagellate</name>
    <dbReference type="NCBI Taxonomy" id="33653"/>
    <lineage>
        <taxon>Eukaryota</taxon>
        <taxon>Sar</taxon>
        <taxon>Stramenopiles</taxon>
        <taxon>Bigyra</taxon>
        <taxon>Opalozoa</taxon>
        <taxon>Bicosoecida</taxon>
        <taxon>Cafeteriaceae</taxon>
        <taxon>Cafeteria</taxon>
    </lineage>
</organism>
<evidence type="ECO:0000313" key="4">
    <source>
        <dbReference type="EMBL" id="KAA0170501.1"/>
    </source>
</evidence>